<evidence type="ECO:0000313" key="2">
    <source>
        <dbReference type="Proteomes" id="UP000054630"/>
    </source>
</evidence>
<protein>
    <submittedName>
        <fullName evidence="1">Uncharacterized protein</fullName>
    </submittedName>
</protein>
<dbReference type="Proteomes" id="UP000054630">
    <property type="component" value="Unassembled WGS sequence"/>
</dbReference>
<dbReference type="OrthoDB" id="10280648at2759"/>
<proteinExistence type="predicted"/>
<accession>A0A0V0RHQ4</accession>
<comment type="caution">
    <text evidence="1">The sequence shown here is derived from an EMBL/GenBank/DDBJ whole genome shotgun (WGS) entry which is preliminary data.</text>
</comment>
<keyword evidence="2" id="KW-1185">Reference proteome</keyword>
<reference evidence="1 2" key="1">
    <citation type="submission" date="2015-01" db="EMBL/GenBank/DDBJ databases">
        <title>Evolution of Trichinella species and genotypes.</title>
        <authorList>
            <person name="Korhonen P.K."/>
            <person name="Edoardo P."/>
            <person name="Giuseppe L.R."/>
            <person name="Gasser R.B."/>
        </authorList>
    </citation>
    <scope>NUCLEOTIDE SEQUENCE [LARGE SCALE GENOMIC DNA]</scope>
    <source>
        <strain evidence="1">ISS37</strain>
    </source>
</reference>
<name>A0A0V0RHQ4_9BILA</name>
<evidence type="ECO:0000313" key="1">
    <source>
        <dbReference type="EMBL" id="KRX13781.1"/>
    </source>
</evidence>
<sequence>MSSSPATNASRARGVTIDANLLRKRLEPFSSRLRTGLKRQPIDIDMLLSQPFSLLLDRCPISQFLPQLGSPGPFEHADRSHGWVHGLCSQMCECVSPMHVTCTLCLVV</sequence>
<gene>
    <name evidence="1" type="ORF">T07_4379</name>
</gene>
<dbReference type="EMBL" id="JYDL01000184">
    <property type="protein sequence ID" value="KRX13781.1"/>
    <property type="molecule type" value="Genomic_DNA"/>
</dbReference>
<organism evidence="1 2">
    <name type="scientific">Trichinella nelsoni</name>
    <dbReference type="NCBI Taxonomy" id="6336"/>
    <lineage>
        <taxon>Eukaryota</taxon>
        <taxon>Metazoa</taxon>
        <taxon>Ecdysozoa</taxon>
        <taxon>Nematoda</taxon>
        <taxon>Enoplea</taxon>
        <taxon>Dorylaimia</taxon>
        <taxon>Trichinellida</taxon>
        <taxon>Trichinellidae</taxon>
        <taxon>Trichinella</taxon>
    </lineage>
</organism>
<dbReference type="AlphaFoldDB" id="A0A0V0RHQ4"/>